<evidence type="ECO:0000313" key="3">
    <source>
        <dbReference type="Proteomes" id="UP000588112"/>
    </source>
</evidence>
<accession>A0A7W9DPA7</accession>
<feature type="region of interest" description="Disordered" evidence="1">
    <location>
        <begin position="1"/>
        <end position="37"/>
    </location>
</feature>
<proteinExistence type="predicted"/>
<evidence type="ECO:0000313" key="2">
    <source>
        <dbReference type="EMBL" id="MBB5625869.1"/>
    </source>
</evidence>
<keyword evidence="3" id="KW-1185">Reference proteome</keyword>
<dbReference type="AlphaFoldDB" id="A0A7W9DPA7"/>
<name>A0A7W9DPA7_9ACTN</name>
<comment type="caution">
    <text evidence="2">The sequence shown here is derived from an EMBL/GenBank/DDBJ whole genome shotgun (WGS) entry which is preliminary data.</text>
</comment>
<evidence type="ECO:0000256" key="1">
    <source>
        <dbReference type="SAM" id="MobiDB-lite"/>
    </source>
</evidence>
<sequence length="37" mass="4118">MTLGNGRCPRIADPVHRDGSHHRRLAAVAARRRDQVA</sequence>
<dbReference type="EMBL" id="JACHBR010000001">
    <property type="protein sequence ID" value="MBB5625869.1"/>
    <property type="molecule type" value="Genomic_DNA"/>
</dbReference>
<reference evidence="2 3" key="1">
    <citation type="submission" date="2020-08" db="EMBL/GenBank/DDBJ databases">
        <title>Sequencing the genomes of 1000 actinobacteria strains.</title>
        <authorList>
            <person name="Klenk H.-P."/>
        </authorList>
    </citation>
    <scope>NUCLEOTIDE SEQUENCE [LARGE SCALE GENOMIC DNA]</scope>
    <source>
        <strain evidence="2 3">DSM 45790</strain>
    </source>
</reference>
<protein>
    <submittedName>
        <fullName evidence="2">Uncharacterized protein</fullName>
    </submittedName>
</protein>
<organism evidence="2 3">
    <name type="scientific">Sphaerisporangium krabiense</name>
    <dbReference type="NCBI Taxonomy" id="763782"/>
    <lineage>
        <taxon>Bacteria</taxon>
        <taxon>Bacillati</taxon>
        <taxon>Actinomycetota</taxon>
        <taxon>Actinomycetes</taxon>
        <taxon>Streptosporangiales</taxon>
        <taxon>Streptosporangiaceae</taxon>
        <taxon>Sphaerisporangium</taxon>
    </lineage>
</organism>
<dbReference type="Proteomes" id="UP000588112">
    <property type="component" value="Unassembled WGS sequence"/>
</dbReference>
<gene>
    <name evidence="2" type="ORF">BJ981_001568</name>
</gene>